<protein>
    <recommendedName>
        <fullName evidence="3">Tetratricopeptide repeat protein</fullName>
    </recommendedName>
</protein>
<organism evidence="1 2">
    <name type="scientific">Azospirillum oleiclasticum</name>
    <dbReference type="NCBI Taxonomy" id="2735135"/>
    <lineage>
        <taxon>Bacteria</taxon>
        <taxon>Pseudomonadati</taxon>
        <taxon>Pseudomonadota</taxon>
        <taxon>Alphaproteobacteria</taxon>
        <taxon>Rhodospirillales</taxon>
        <taxon>Azospirillaceae</taxon>
        <taxon>Azospirillum</taxon>
    </lineage>
</organism>
<reference evidence="1 2" key="1">
    <citation type="submission" date="2020-05" db="EMBL/GenBank/DDBJ databases">
        <title>Azospirillum oleiclasticum sp. nov, a nitrogen-fixing and heavy crude oil-emulsifying bacterium isolated from the crude oil of Yumen Oilfield.</title>
        <authorList>
            <person name="Wu D."/>
            <person name="Cai M."/>
            <person name="Zhang X."/>
        </authorList>
    </citation>
    <scope>NUCLEOTIDE SEQUENCE [LARGE SCALE GENOMIC DNA]</scope>
    <source>
        <strain evidence="1 2">ROY-1-1-2</strain>
    </source>
</reference>
<evidence type="ECO:0000313" key="1">
    <source>
        <dbReference type="EMBL" id="NYZ23692.1"/>
    </source>
</evidence>
<dbReference type="Gene3D" id="1.25.40.10">
    <property type="entry name" value="Tetratricopeptide repeat domain"/>
    <property type="match status" value="1"/>
</dbReference>
<accession>A0ABX2TKJ8</accession>
<sequence>MLAEVDESWLNRRYYGGDLPAEAERSLHLAAASFGNDIEALCHLARADELAPGHRLVDLGHYKFHFYKHNLPAALDYGERLVRHALTGLGVNHGDWSAVTPAHADFTALDHAPRFFLFALLAVGYLQLRLGRVEEAREALGTVRALDPADRFGAKRLLDLADRRADLQDAEDEP</sequence>
<proteinExistence type="predicted"/>
<name>A0ABX2TKJ8_9PROT</name>
<gene>
    <name evidence="1" type="ORF">HND93_28670</name>
</gene>
<dbReference type="InterPro" id="IPR011990">
    <property type="entry name" value="TPR-like_helical_dom_sf"/>
</dbReference>
<evidence type="ECO:0008006" key="3">
    <source>
        <dbReference type="Google" id="ProtNLM"/>
    </source>
</evidence>
<dbReference type="Proteomes" id="UP000584642">
    <property type="component" value="Unassembled WGS sequence"/>
</dbReference>
<dbReference type="EMBL" id="JABFDB010000031">
    <property type="protein sequence ID" value="NYZ23692.1"/>
    <property type="molecule type" value="Genomic_DNA"/>
</dbReference>
<evidence type="ECO:0000313" key="2">
    <source>
        <dbReference type="Proteomes" id="UP000584642"/>
    </source>
</evidence>
<comment type="caution">
    <text evidence="1">The sequence shown here is derived from an EMBL/GenBank/DDBJ whole genome shotgun (WGS) entry which is preliminary data.</text>
</comment>
<keyword evidence="2" id="KW-1185">Reference proteome</keyword>